<evidence type="ECO:0000256" key="2">
    <source>
        <dbReference type="ARBA" id="ARBA00022737"/>
    </source>
</evidence>
<dbReference type="PANTHER" id="PTHR23257">
    <property type="entry name" value="SERINE-THREONINE PROTEIN KINASE"/>
    <property type="match status" value="1"/>
</dbReference>
<dbReference type="OMA" id="NREIYIC"/>
<dbReference type="GeneID" id="14890616"/>
<dbReference type="InterPro" id="IPR011009">
    <property type="entry name" value="Kinase-like_dom_sf"/>
</dbReference>
<dbReference type="InterPro" id="IPR029021">
    <property type="entry name" value="Prot-tyrosine_phosphatase-like"/>
</dbReference>
<feature type="non-terminal residue" evidence="5">
    <location>
        <position position="1"/>
    </location>
</feature>
<dbReference type="PROSITE" id="PS00108">
    <property type="entry name" value="PROTEIN_KINASE_ST"/>
    <property type="match status" value="1"/>
</dbReference>
<keyword evidence="1" id="KW-0433">Leucine-rich repeat</keyword>
<dbReference type="RefSeq" id="XP_004258436.1">
    <property type="nucleotide sequence ID" value="XM_004258388.1"/>
</dbReference>
<dbReference type="GO" id="GO:0005737">
    <property type="term" value="C:cytoplasm"/>
    <property type="evidence" value="ECO:0007669"/>
    <property type="project" value="TreeGrafter"/>
</dbReference>
<dbReference type="Proteomes" id="UP000014680">
    <property type="component" value="Unassembled WGS sequence"/>
</dbReference>
<evidence type="ECO:0000313" key="6">
    <source>
        <dbReference type="Proteomes" id="UP000014680"/>
    </source>
</evidence>
<dbReference type="Pfam" id="PF06602">
    <property type="entry name" value="Myotub-related"/>
    <property type="match status" value="1"/>
</dbReference>
<dbReference type="EMBL" id="KB206455">
    <property type="protein sequence ID" value="ELP91665.1"/>
    <property type="molecule type" value="Genomic_DNA"/>
</dbReference>
<dbReference type="OrthoDB" id="346907at2759"/>
<dbReference type="Pfam" id="PF13855">
    <property type="entry name" value="LRR_8"/>
    <property type="match status" value="2"/>
</dbReference>
<dbReference type="GO" id="GO:0005524">
    <property type="term" value="F:ATP binding"/>
    <property type="evidence" value="ECO:0007669"/>
    <property type="project" value="InterPro"/>
</dbReference>
<feature type="domain" description="Protein kinase" evidence="3">
    <location>
        <begin position="1660"/>
        <end position="1933"/>
    </location>
</feature>
<keyword evidence="6" id="KW-1185">Reference proteome</keyword>
<dbReference type="InterPro" id="IPR032675">
    <property type="entry name" value="LRR_dom_sf"/>
</dbReference>
<evidence type="ECO:0000259" key="3">
    <source>
        <dbReference type="PROSITE" id="PS50011"/>
    </source>
</evidence>
<dbReference type="InterPro" id="IPR010569">
    <property type="entry name" value="Myotubularin-like_Pase_dom"/>
</dbReference>
<dbReference type="PROSITE" id="PS50011">
    <property type="entry name" value="PROTEIN_KINASE_DOM"/>
    <property type="match status" value="1"/>
</dbReference>
<dbReference type="InterPro" id="IPR050167">
    <property type="entry name" value="Ser_Thr_protein_kinase"/>
</dbReference>
<keyword evidence="2" id="KW-0677">Repeat</keyword>
<dbReference type="InterPro" id="IPR003591">
    <property type="entry name" value="Leu-rich_rpt_typical-subtyp"/>
</dbReference>
<dbReference type="Gene3D" id="3.80.10.10">
    <property type="entry name" value="Ribonuclease Inhibitor"/>
    <property type="match status" value="1"/>
</dbReference>
<dbReference type="PROSITE" id="PS51339">
    <property type="entry name" value="PPASE_MYOTUBULARIN"/>
    <property type="match status" value="1"/>
</dbReference>
<dbReference type="SMART" id="SM00369">
    <property type="entry name" value="LRR_TYP"/>
    <property type="match status" value="3"/>
</dbReference>
<accession>A0A0A1UD40</accession>
<proteinExistence type="predicted"/>
<dbReference type="InterPro" id="IPR001611">
    <property type="entry name" value="Leu-rich_rpt"/>
</dbReference>
<evidence type="ECO:0000259" key="4">
    <source>
        <dbReference type="PROSITE" id="PS51339"/>
    </source>
</evidence>
<organism evidence="5 6">
    <name type="scientific">Entamoeba invadens IP1</name>
    <dbReference type="NCBI Taxonomy" id="370355"/>
    <lineage>
        <taxon>Eukaryota</taxon>
        <taxon>Amoebozoa</taxon>
        <taxon>Evosea</taxon>
        <taxon>Archamoebae</taxon>
        <taxon>Mastigamoebida</taxon>
        <taxon>Entamoebidae</taxon>
        <taxon>Entamoeba</taxon>
    </lineage>
</organism>
<evidence type="ECO:0000256" key="1">
    <source>
        <dbReference type="ARBA" id="ARBA00022614"/>
    </source>
</evidence>
<dbReference type="PROSITE" id="PS51450">
    <property type="entry name" value="LRR"/>
    <property type="match status" value="2"/>
</dbReference>
<dbReference type="SUPFAM" id="SSF52058">
    <property type="entry name" value="L domain-like"/>
    <property type="match status" value="1"/>
</dbReference>
<dbReference type="SMART" id="SM00220">
    <property type="entry name" value="S_TKc"/>
    <property type="match status" value="1"/>
</dbReference>
<dbReference type="Gene3D" id="1.10.510.10">
    <property type="entry name" value="Transferase(Phosphotransferase) domain 1"/>
    <property type="match status" value="1"/>
</dbReference>
<dbReference type="InterPro" id="IPR008271">
    <property type="entry name" value="Ser/Thr_kinase_AS"/>
</dbReference>
<sequence length="1938" mass="223776">AYNSVAGAITTLSNYSTDDMQKAFVIKKQFDKGLSPNLFEKANPFIVSLVLKIYFTSLPQPFFQKGVVEDIMRMLKGQRLISYGSSPTLTSPRIFAQNKNDFLSVTNLDKDSDKSEKVTDESVIKNVKALLKEYLSSTDTQLVFNEVIETIKHMEGCLDKQQMTSCCTFFLDCFFPSFEFPELFVELFPKFSVLPKKIDIISMDSEESYDGETVKCVYPNVWCPLSVLTEPFTGEEVQVPGKLAVTSYRLVFIPSVTLDASRKAILFLVGQTPLNNIAWKKVSEHHDKQMLRIVTSTYTVMTFFATTKMLKNVDFAIDDALNEHMSIYINPLGGKLSESEVSERENLAATWKERSDRNKWTYQLNLNTDILPLNCPLFPTTIKCQQRGREIFVSCMLSRMDACVLRLTTPALKKVLTELKVDVEEIENVQIKEVYFHMKGSEEFEKVFENILTNVIYGKNSKEFGNYNELVGKANTLLNNCFNQVNEIMTCLNAGTNCLLLPQGIKETDVAIFTSLIQIIMDSYHRTINGFLQLLRCEFCSLRYDFDAQKHSFTFFIVALILIYKRNPSFFEFNQLFLEYIHHHSTSKLFVEFSQNAKSSIKNAIFDRLNYFKNPFYKKTEEVITINNTTIHYCNEIFFKSHTISPMTTAKLLQPCSNGIMDASQQNIHFFPLLPNFPTGNNTTRLVLSKNNITDFPTEFSQFLGLKELDLSDNKLSFLSDILSNMRVLTLLNISGNNLLNIDKSVSTLPLIELDLSSNDIQHPKADYFPTTLKRLFLRQNTVVPDLTHLQITLLDLSLTLGLDKTDFIQNLPVTLSELRLSGCALEHLPCSCSKLTELKKINLSKNKLYNLPPSFFLLTKITEINLKENPLRQISVMMIKLNNLEKMELDENVTLPTQLKSLFPERSLKEKLAKKNGEDYVHFYITGDDNQCDLVGQLIKKNKEKEKEKRVENGTTIMLEKFLSISVVSIFDVQMGVFVMMANSVFIVCEDNKNKTNPFERMLRFFTYVGVRQPIICVFYKTEEDLYTNEYDTVARNLKAKYLDLQIDFFQFDNLKPEKSVKELTKLMKETANETKVAVSQTCNKLIDEMQYIDMYPGITEVSWIKDLMTTMSIKEEQHQKFIEILQKLNKIYLFPTDSSCVIFNYSLMHQHNMLEKCIFCLVDTEMVKTAFELLLQHNCRTGLELTNMSELLGKEATQQQEHFFWDVLEFFHIVFVFRSEFFERLNLRDAYLSLMRRILLEKDKVGMLSPSKSQTMLKLSSIEIPIKTSFAINSASPMNVNHPKKVVSGSGKKRLMKQIVVTNDQKNELEKFEVLRSQNKKSAMGFLIFNYYGLSEKEPENCWKVDEKKEVEIGRVYSFNFLPLQFMMMFLSIFAVKHKLINSWRGGFLGEIVIQGSTYQAKVSFDFERMKVSIRLKIIVESEKSFLMTTNVWDDFKWIVESAQKQFSLMNSSMLIVCPHCLQRDSNEEWYTLTETQINEMIEVGTYSIVVEEHAVHFVLSCWDFFVKRLENNGNQYESEDFELTEVIAHGSSSTIKKCKVAHQEDKTQLYTTPRVRVFATSPRSEFKKKKKATKSLVDLNAAKKNEKSVREKTKKFEKLIEEKLDGKYEKGGIKKDSSNVSNLKTEKSSKEIYSNSVAGGTDYEKSHMDTLCDIEKYGKIEKNMPCIFERTKQSDIRTDVEIDYVVVKETVFDIKGMLMNGDDYKKYYINTVEEFIRECEFMKFPDSNYVAKIYGFILSPLCVVMEYFNGGSLFNYIAKHQTLSWGVRLQISMSIARGMELFTTRKQPLVHRDLKSPNIVLKVDEDQEITQVAITDFGQSMPTYGTDYKNCVAVECPFWLAPEVVNTSVFEVESDVYSFGMILWELSTLSSPFPQFKFMEEIRLFIKCGNLLQIPKSKIPEFDKLIEDCWKLPKQRPTFTTIVQRLSDLIKKVEV</sequence>
<dbReference type="Pfam" id="PF07714">
    <property type="entry name" value="PK_Tyr_Ser-Thr"/>
    <property type="match status" value="1"/>
</dbReference>
<dbReference type="GO" id="GO:0007165">
    <property type="term" value="P:signal transduction"/>
    <property type="evidence" value="ECO:0007669"/>
    <property type="project" value="TreeGrafter"/>
</dbReference>
<protein>
    <submittedName>
        <fullName evidence="5">Leucine rich repeat containing protein</fullName>
    </submittedName>
</protein>
<evidence type="ECO:0000313" key="5">
    <source>
        <dbReference type="EMBL" id="ELP91665.1"/>
    </source>
</evidence>
<name>A0A0A1UD40_ENTIV</name>
<dbReference type="VEuPathDB" id="AmoebaDB:EIN_207020"/>
<dbReference type="KEGG" id="eiv:EIN_207020"/>
<gene>
    <name evidence="5" type="ORF">EIN_207020</name>
</gene>
<feature type="domain" description="Myotubularin phosphatase" evidence="4">
    <location>
        <begin position="514"/>
        <end position="675"/>
    </location>
</feature>
<dbReference type="SUPFAM" id="SSF56112">
    <property type="entry name" value="Protein kinase-like (PK-like)"/>
    <property type="match status" value="1"/>
</dbReference>
<dbReference type="InterPro" id="IPR008936">
    <property type="entry name" value="Rho_GTPase_activation_prot"/>
</dbReference>
<dbReference type="SUPFAM" id="SSF52799">
    <property type="entry name" value="(Phosphotyrosine protein) phosphatases II"/>
    <property type="match status" value="1"/>
</dbReference>
<reference evidence="5 6" key="1">
    <citation type="submission" date="2012-10" db="EMBL/GenBank/DDBJ databases">
        <authorList>
            <person name="Zafar N."/>
            <person name="Inman J."/>
            <person name="Hall N."/>
            <person name="Lorenzi H."/>
            <person name="Caler E."/>
        </authorList>
    </citation>
    <scope>NUCLEOTIDE SEQUENCE [LARGE SCALE GENOMIC DNA]</scope>
    <source>
        <strain evidence="5 6">IP1</strain>
    </source>
</reference>
<dbReference type="InterPro" id="IPR001245">
    <property type="entry name" value="Ser-Thr/Tyr_kinase_cat_dom"/>
</dbReference>
<dbReference type="SUPFAM" id="SSF48350">
    <property type="entry name" value="GTPase activation domain, GAP"/>
    <property type="match status" value="1"/>
</dbReference>
<dbReference type="PANTHER" id="PTHR23257:SF963">
    <property type="entry name" value="AT08303P"/>
    <property type="match status" value="1"/>
</dbReference>
<dbReference type="InterPro" id="IPR000719">
    <property type="entry name" value="Prot_kinase_dom"/>
</dbReference>
<dbReference type="GO" id="GO:0004672">
    <property type="term" value="F:protein kinase activity"/>
    <property type="evidence" value="ECO:0007669"/>
    <property type="project" value="InterPro"/>
</dbReference>